<comment type="similarity">
    <text evidence="3 21">Belongs to the CcoP / FixP family.</text>
</comment>
<feature type="transmembrane region" description="Helical" evidence="22">
    <location>
        <begin position="38"/>
        <end position="56"/>
    </location>
</feature>
<evidence type="ECO:0000256" key="11">
    <source>
        <dbReference type="ARBA" id="ARBA00022723"/>
    </source>
</evidence>
<evidence type="ECO:0000256" key="16">
    <source>
        <dbReference type="ARBA" id="ARBA00023002"/>
    </source>
</evidence>
<dbReference type="EMBL" id="JAUSVY010000004">
    <property type="protein sequence ID" value="MDQ0505319.1"/>
    <property type="molecule type" value="Genomic_DNA"/>
</dbReference>
<organism evidence="24 25">
    <name type="scientific">Xanthobacter agilis</name>
    <dbReference type="NCBI Taxonomy" id="47492"/>
    <lineage>
        <taxon>Bacteria</taxon>
        <taxon>Pseudomonadati</taxon>
        <taxon>Pseudomonadota</taxon>
        <taxon>Alphaproteobacteria</taxon>
        <taxon>Hyphomicrobiales</taxon>
        <taxon>Xanthobacteraceae</taxon>
        <taxon>Xanthobacter</taxon>
    </lineage>
</organism>
<evidence type="ECO:0000256" key="4">
    <source>
        <dbReference type="ARBA" id="ARBA00011203"/>
    </source>
</evidence>
<evidence type="ECO:0000256" key="20">
    <source>
        <dbReference type="ARBA" id="ARBA00025525"/>
    </source>
</evidence>
<keyword evidence="18 21" id="KW-0406">Ion transport</keyword>
<feature type="domain" description="Cytochrome c" evidence="23">
    <location>
        <begin position="210"/>
        <end position="291"/>
    </location>
</feature>
<evidence type="ECO:0000256" key="10">
    <source>
        <dbReference type="ARBA" id="ARBA00022692"/>
    </source>
</evidence>
<proteinExistence type="inferred from homology"/>
<keyword evidence="15 22" id="KW-1133">Transmembrane helix</keyword>
<dbReference type="NCBIfam" id="TIGR00782">
    <property type="entry name" value="ccoP"/>
    <property type="match status" value="1"/>
</dbReference>
<comment type="pathway">
    <text evidence="2 21">Energy metabolism; oxidative phosphorylation.</text>
</comment>
<accession>A0ABU0LDY7</accession>
<protein>
    <recommendedName>
        <fullName evidence="21">Cbb3-type cytochrome c oxidase subunit</fullName>
    </recommendedName>
</protein>
<dbReference type="PIRSF" id="PIRSF000006">
    <property type="entry name" value="Cbb3-Cox_fixP"/>
    <property type="match status" value="1"/>
</dbReference>
<keyword evidence="25" id="KW-1185">Reference proteome</keyword>
<evidence type="ECO:0000313" key="24">
    <source>
        <dbReference type="EMBL" id="MDQ0505319.1"/>
    </source>
</evidence>
<dbReference type="PANTHER" id="PTHR33751:SF1">
    <property type="entry name" value="CBB3-TYPE CYTOCHROME C OXIDASE SUBUNIT FIXP"/>
    <property type="match status" value="1"/>
</dbReference>
<evidence type="ECO:0000256" key="18">
    <source>
        <dbReference type="ARBA" id="ARBA00023065"/>
    </source>
</evidence>
<comment type="cofactor">
    <cofactor evidence="21">
        <name>heme c</name>
        <dbReference type="ChEBI" id="CHEBI:61717"/>
    </cofactor>
    <text evidence="21">Binds 2 heme C groups per subunit.</text>
</comment>
<dbReference type="InterPro" id="IPR009056">
    <property type="entry name" value="Cyt_c-like_dom"/>
</dbReference>
<keyword evidence="17 21" id="KW-0408">Iron</keyword>
<dbReference type="Pfam" id="PF13442">
    <property type="entry name" value="Cytochrome_CBB3"/>
    <property type="match status" value="2"/>
</dbReference>
<dbReference type="Proteomes" id="UP001241747">
    <property type="component" value="Unassembled WGS sequence"/>
</dbReference>
<name>A0ABU0LDY7_XANAG</name>
<keyword evidence="7 21" id="KW-0997">Cell inner membrane</keyword>
<keyword evidence="12" id="KW-0677">Repeat</keyword>
<evidence type="ECO:0000256" key="22">
    <source>
        <dbReference type="SAM" id="Phobius"/>
    </source>
</evidence>
<dbReference type="PANTHER" id="PTHR33751">
    <property type="entry name" value="CBB3-TYPE CYTOCHROME C OXIDASE SUBUNIT FIXP"/>
    <property type="match status" value="1"/>
</dbReference>
<evidence type="ECO:0000256" key="9">
    <source>
        <dbReference type="ARBA" id="ARBA00022660"/>
    </source>
</evidence>
<evidence type="ECO:0000256" key="5">
    <source>
        <dbReference type="ARBA" id="ARBA00022448"/>
    </source>
</evidence>
<gene>
    <name evidence="24" type="ORF">QOZ94_002115</name>
</gene>
<evidence type="ECO:0000256" key="19">
    <source>
        <dbReference type="ARBA" id="ARBA00023136"/>
    </source>
</evidence>
<evidence type="ECO:0000313" key="25">
    <source>
        <dbReference type="Proteomes" id="UP001241747"/>
    </source>
</evidence>
<keyword evidence="13 21" id="KW-0375">Hydrogen ion transport</keyword>
<evidence type="ECO:0000256" key="21">
    <source>
        <dbReference type="PIRNR" id="PIRNR000006"/>
    </source>
</evidence>
<sequence length="294" mass="31495">MSTSENSHHGRLDPVTGVTTTGHEWDGIEELNNPLPRWWLWVWYACIVWSIAYWVMYPAWPLISSATPGVLGWNSRTAVSTQIADLQALRAESTAKLASASLPQIEDTPALLTLARAQGRVAFADNCAPCHGQGGGGAVGFPNLNDDDWLWGGSLDQIYQTINFGIRSGDDQAHVGNMPAFGRDGILTKPEISAVAGYVRTLSGLDKPGADTAKGKEVFIANCAACHGDEGKGNPEVGAPNLTDKIWLYGPDKATIEYAVTNGRGNVMPAWHGRLDATTIKVLTVYVHSLGGGR</sequence>
<dbReference type="PRINTS" id="PR00605">
    <property type="entry name" value="CYTCHROMECIC"/>
</dbReference>
<keyword evidence="14 21" id="KW-0249">Electron transport</keyword>
<keyword evidence="10 22" id="KW-0812">Transmembrane</keyword>
<dbReference type="RefSeq" id="WP_237344491.1">
    <property type="nucleotide sequence ID" value="NZ_JABWGX010000004.1"/>
</dbReference>
<reference evidence="24 25" key="1">
    <citation type="submission" date="2023-07" db="EMBL/GenBank/DDBJ databases">
        <title>Genomic Encyclopedia of Type Strains, Phase IV (KMG-IV): sequencing the most valuable type-strain genomes for metagenomic binning, comparative biology and taxonomic classification.</title>
        <authorList>
            <person name="Goeker M."/>
        </authorList>
    </citation>
    <scope>NUCLEOTIDE SEQUENCE [LARGE SCALE GENOMIC DNA]</scope>
    <source>
        <strain evidence="24 25">DSM 3770</strain>
    </source>
</reference>
<evidence type="ECO:0000256" key="8">
    <source>
        <dbReference type="ARBA" id="ARBA00022617"/>
    </source>
</evidence>
<dbReference type="InterPro" id="IPR038414">
    <property type="entry name" value="CcoP_N_sf"/>
</dbReference>
<keyword evidence="5 21" id="KW-0813">Transport</keyword>
<evidence type="ECO:0000256" key="7">
    <source>
        <dbReference type="ARBA" id="ARBA00022519"/>
    </source>
</evidence>
<comment type="caution">
    <text evidence="24">The sequence shown here is derived from an EMBL/GenBank/DDBJ whole genome shotgun (WGS) entry which is preliminary data.</text>
</comment>
<dbReference type="Gene3D" id="6.10.280.130">
    <property type="match status" value="1"/>
</dbReference>
<keyword evidence="19 21" id="KW-0472">Membrane</keyword>
<evidence type="ECO:0000256" key="13">
    <source>
        <dbReference type="ARBA" id="ARBA00022781"/>
    </source>
</evidence>
<comment type="subcellular location">
    <subcellularLocation>
        <location evidence="1 21">Cell inner membrane</location>
    </subcellularLocation>
</comment>
<dbReference type="InterPro" id="IPR036909">
    <property type="entry name" value="Cyt_c-like_dom_sf"/>
</dbReference>
<dbReference type="PROSITE" id="PS51007">
    <property type="entry name" value="CYTC"/>
    <property type="match status" value="2"/>
</dbReference>
<keyword evidence="16 21" id="KW-0560">Oxidoreductase</keyword>
<evidence type="ECO:0000259" key="23">
    <source>
        <dbReference type="PROSITE" id="PS51007"/>
    </source>
</evidence>
<evidence type="ECO:0000256" key="15">
    <source>
        <dbReference type="ARBA" id="ARBA00022989"/>
    </source>
</evidence>
<dbReference type="InterPro" id="IPR032858">
    <property type="entry name" value="CcoP_N"/>
</dbReference>
<comment type="subunit">
    <text evidence="4">Component of the cbb3-type cytochrome c oxidase at least composed of FixN, FixO, FixQ and FixP.</text>
</comment>
<evidence type="ECO:0000256" key="6">
    <source>
        <dbReference type="ARBA" id="ARBA00022475"/>
    </source>
</evidence>
<dbReference type="InterPro" id="IPR050597">
    <property type="entry name" value="Cytochrome_c_Oxidase_Subunit"/>
</dbReference>
<dbReference type="InterPro" id="IPR008168">
    <property type="entry name" value="Cyt_C_IC"/>
</dbReference>
<evidence type="ECO:0000256" key="17">
    <source>
        <dbReference type="ARBA" id="ARBA00023004"/>
    </source>
</evidence>
<evidence type="ECO:0000256" key="14">
    <source>
        <dbReference type="ARBA" id="ARBA00022982"/>
    </source>
</evidence>
<dbReference type="Gene3D" id="1.10.760.10">
    <property type="entry name" value="Cytochrome c-like domain"/>
    <property type="match status" value="2"/>
</dbReference>
<keyword evidence="6 21" id="KW-1003">Cell membrane</keyword>
<dbReference type="Pfam" id="PF14715">
    <property type="entry name" value="FixP_N"/>
    <property type="match status" value="1"/>
</dbReference>
<feature type="domain" description="Cytochrome c" evidence="23">
    <location>
        <begin position="114"/>
        <end position="203"/>
    </location>
</feature>
<evidence type="ECO:0000256" key="3">
    <source>
        <dbReference type="ARBA" id="ARBA00006113"/>
    </source>
</evidence>
<dbReference type="SUPFAM" id="SSF46626">
    <property type="entry name" value="Cytochrome c"/>
    <property type="match status" value="2"/>
</dbReference>
<dbReference type="InterPro" id="IPR004678">
    <property type="entry name" value="Cyt_c_oxidase_cbb3_su3"/>
</dbReference>
<evidence type="ECO:0000256" key="1">
    <source>
        <dbReference type="ARBA" id="ARBA00004533"/>
    </source>
</evidence>
<keyword evidence="8 21" id="KW-0349">Heme</keyword>
<comment type="function">
    <text evidence="20">C-type cytochrome. Part of the cbb3-type cytochrome c oxidase complex. FixP subunit is required for transferring electrons from donor cytochrome c via its heme groups to FixO subunit. From there, electrons are shuttled to the catalytic binuclear center of FixN subunit where oxygen reduction takes place. The complex also functions as a proton pump.</text>
</comment>
<evidence type="ECO:0000256" key="12">
    <source>
        <dbReference type="ARBA" id="ARBA00022737"/>
    </source>
</evidence>
<keyword evidence="9 21" id="KW-0679">Respiratory chain</keyword>
<evidence type="ECO:0000256" key="2">
    <source>
        <dbReference type="ARBA" id="ARBA00004673"/>
    </source>
</evidence>
<keyword evidence="11 21" id="KW-0479">Metal-binding</keyword>